<dbReference type="SMART" id="SM00028">
    <property type="entry name" value="TPR"/>
    <property type="match status" value="4"/>
</dbReference>
<dbReference type="Gene3D" id="1.10.10.10">
    <property type="entry name" value="Winged helix-like DNA-binding domain superfamily/Winged helix DNA-binding domain"/>
    <property type="match status" value="1"/>
</dbReference>
<keyword evidence="2" id="KW-0805">Transcription regulation</keyword>
<proteinExistence type="inferred from homology"/>
<dbReference type="GO" id="GO:0006355">
    <property type="term" value="P:regulation of DNA-templated transcription"/>
    <property type="evidence" value="ECO:0007669"/>
    <property type="project" value="InterPro"/>
</dbReference>
<protein>
    <submittedName>
        <fullName evidence="8">DNA-binding SARP family transcriptional activator/tetratricopeptide (TPR) repeat protein</fullName>
    </submittedName>
</protein>
<evidence type="ECO:0000256" key="3">
    <source>
        <dbReference type="ARBA" id="ARBA00023125"/>
    </source>
</evidence>
<reference evidence="8 9" key="1">
    <citation type="submission" date="2020-08" db="EMBL/GenBank/DDBJ databases">
        <title>Sequencing the genomes of 1000 actinobacteria strains.</title>
        <authorList>
            <person name="Klenk H.-P."/>
        </authorList>
    </citation>
    <scope>NUCLEOTIDE SEQUENCE [LARGE SCALE GENOMIC DNA]</scope>
    <source>
        <strain evidence="8 9">DSM 43150</strain>
    </source>
</reference>
<dbReference type="CDD" id="cd15831">
    <property type="entry name" value="BTAD"/>
    <property type="match status" value="1"/>
</dbReference>
<dbReference type="InterPro" id="IPR011990">
    <property type="entry name" value="TPR-like_helical_dom_sf"/>
</dbReference>
<dbReference type="SUPFAM" id="SSF52540">
    <property type="entry name" value="P-loop containing nucleoside triphosphate hydrolases"/>
    <property type="match status" value="1"/>
</dbReference>
<dbReference type="RefSeq" id="WP_188121999.1">
    <property type="nucleotide sequence ID" value="NZ_BOMP01000020.1"/>
</dbReference>
<evidence type="ECO:0000259" key="7">
    <source>
        <dbReference type="PROSITE" id="PS51755"/>
    </source>
</evidence>
<dbReference type="PROSITE" id="PS51755">
    <property type="entry name" value="OMPR_PHOB"/>
    <property type="match status" value="1"/>
</dbReference>
<feature type="DNA-binding region" description="OmpR/PhoB-type" evidence="6">
    <location>
        <begin position="2"/>
        <end position="102"/>
    </location>
</feature>
<dbReference type="GO" id="GO:0003677">
    <property type="term" value="F:DNA binding"/>
    <property type="evidence" value="ECO:0007669"/>
    <property type="project" value="UniProtKB-UniRule"/>
</dbReference>
<dbReference type="InterPro" id="IPR016032">
    <property type="entry name" value="Sig_transdc_resp-reg_C-effctor"/>
</dbReference>
<dbReference type="Pfam" id="PF00486">
    <property type="entry name" value="Trans_reg_C"/>
    <property type="match status" value="1"/>
</dbReference>
<dbReference type="SUPFAM" id="SSF48452">
    <property type="entry name" value="TPR-like"/>
    <property type="match status" value="2"/>
</dbReference>
<dbReference type="Pfam" id="PF03704">
    <property type="entry name" value="BTAD"/>
    <property type="match status" value="1"/>
</dbReference>
<dbReference type="InterPro" id="IPR027417">
    <property type="entry name" value="P-loop_NTPase"/>
</dbReference>
<dbReference type="SMART" id="SM00862">
    <property type="entry name" value="Trans_reg_C"/>
    <property type="match status" value="1"/>
</dbReference>
<evidence type="ECO:0000313" key="8">
    <source>
        <dbReference type="EMBL" id="MBB4749728.1"/>
    </source>
</evidence>
<dbReference type="SUPFAM" id="SSF46894">
    <property type="entry name" value="C-terminal effector domain of the bipartite response regulators"/>
    <property type="match status" value="1"/>
</dbReference>
<dbReference type="PANTHER" id="PTHR35807:SF1">
    <property type="entry name" value="TRANSCRIPTIONAL REGULATOR REDD"/>
    <property type="match status" value="1"/>
</dbReference>
<dbReference type="EMBL" id="JACHNC010000001">
    <property type="protein sequence ID" value="MBB4749728.1"/>
    <property type="molecule type" value="Genomic_DNA"/>
</dbReference>
<dbReference type="Gene3D" id="3.40.50.300">
    <property type="entry name" value="P-loop containing nucleotide triphosphate hydrolases"/>
    <property type="match status" value="1"/>
</dbReference>
<dbReference type="InterPro" id="IPR051677">
    <property type="entry name" value="AfsR-DnrI-RedD_regulator"/>
</dbReference>
<sequence length="1020" mass="110070">MPNALPALTARFAVLGPLVAEHPEPVVPGRRRERCLLGVLLLEAGTAVPVDRLLSLLWDDDPPPSARAALHSHVARLRTALGTPAVPALRLVRTSNGYLAEVDPELVDAFRFRALVERGRAERDPVGRAGVLREALALWRGPILAGDASDRLRDRVGGQLHELRLTATELMVDAELDRGRHAEITGELIILTAEHPTRERLAAQLMLALYRSGRHADALQFFQTFSDRLAAALGADPGTELRRLNTAILRHAPELRPDPAAAGESPLPMARPALLPPVVADFTGRGAEVERLRSALSAPAPGGALPVALITGPGGVGKSTLGLYVAHLLDSLFPDGVLHAGLGGVHPAPAEPAEVLGRFLNALGVTGGTVPSGLDERVDLYRSLLAGRRVLVVLDDARDLAQLRPLMPGSATCAVLVTSRRRLGGLAVAARVTLTVLGPDDAVRMLGRICGAARVDAEPAIAAEIAGRCGFLPLAIRVAGARLAVRAHWPLRRLAQRLSDEQLRLDELAVDDLAVRASFAASYRDLSAEGRRALRRLALLDAPDFAAWVAAPLLDVPYDRAEDLVDELVDTHLLETVGAFRYRFHDLIRLFARAHADEEDEPRERQDSVERALREWLTLAGAAAARLPYRLLSPMAETEGKGGVALSPAEVEELTGDPFAWLAGERAALVAAVRQAAAAGLSGVAWRLTSVSRDLFDQRDHNDEYLAAHRAALAVCEREDDRLGTAVIRYGLACRALADEEITLDRALRLAGSARAVFTAFGHPRAEVDTMVLVATLRRRLGDHVVAREMLEESAVRAARAGNAAAEAAAWRSLGVMHREQNRIEQARDCFTAALELAQRHGLPDVEAFAYRGLGVVHRESGDFAASQTAFEEALERYRRLGQDSGQAWALLDLGQLHTRRGDPRAGSALRRALAIFERGGLSAQHAIALRALGELRLAEDRPTDAVTHLLASLRMLRILHEPWGVALCLSALGAAHQLAGDHARARTAWVEAEQRFREVGNDSEAQRIAAQLAELPEPD</sequence>
<comment type="similarity">
    <text evidence="1">Belongs to the AfsR/DnrI/RedD regulatory family.</text>
</comment>
<dbReference type="PRINTS" id="PR00364">
    <property type="entry name" value="DISEASERSIST"/>
</dbReference>
<dbReference type="PANTHER" id="PTHR35807">
    <property type="entry name" value="TRANSCRIPTIONAL REGULATOR REDD-RELATED"/>
    <property type="match status" value="1"/>
</dbReference>
<evidence type="ECO:0000313" key="9">
    <source>
        <dbReference type="Proteomes" id="UP000590511"/>
    </source>
</evidence>
<dbReference type="InterPro" id="IPR005158">
    <property type="entry name" value="BTAD"/>
</dbReference>
<evidence type="ECO:0000256" key="6">
    <source>
        <dbReference type="PROSITE-ProRule" id="PRU01091"/>
    </source>
</evidence>
<gene>
    <name evidence="8" type="ORF">BJ964_003889</name>
</gene>
<comment type="caution">
    <text evidence="8">The sequence shown here is derived from an EMBL/GenBank/DDBJ whole genome shotgun (WGS) entry which is preliminary data.</text>
</comment>
<evidence type="ECO:0000256" key="4">
    <source>
        <dbReference type="ARBA" id="ARBA00023163"/>
    </source>
</evidence>
<dbReference type="Proteomes" id="UP000590511">
    <property type="component" value="Unassembled WGS sequence"/>
</dbReference>
<dbReference type="PROSITE" id="PS50005">
    <property type="entry name" value="TPR"/>
    <property type="match status" value="1"/>
</dbReference>
<dbReference type="AlphaFoldDB" id="A0A7W7HFQ7"/>
<name>A0A7W7HFQ7_9ACTN</name>
<dbReference type="InterPro" id="IPR036388">
    <property type="entry name" value="WH-like_DNA-bd_sf"/>
</dbReference>
<dbReference type="SMART" id="SM01043">
    <property type="entry name" value="BTAD"/>
    <property type="match status" value="1"/>
</dbReference>
<dbReference type="InterPro" id="IPR001867">
    <property type="entry name" value="OmpR/PhoB-type_DNA-bd"/>
</dbReference>
<dbReference type="GO" id="GO:0043531">
    <property type="term" value="F:ADP binding"/>
    <property type="evidence" value="ECO:0007669"/>
    <property type="project" value="InterPro"/>
</dbReference>
<dbReference type="GO" id="GO:0000160">
    <property type="term" value="P:phosphorelay signal transduction system"/>
    <property type="evidence" value="ECO:0007669"/>
    <property type="project" value="InterPro"/>
</dbReference>
<evidence type="ECO:0000256" key="1">
    <source>
        <dbReference type="ARBA" id="ARBA00005820"/>
    </source>
</evidence>
<keyword evidence="4" id="KW-0804">Transcription</keyword>
<accession>A0A7W7HFQ7</accession>
<feature type="repeat" description="TPR" evidence="5">
    <location>
        <begin position="808"/>
        <end position="841"/>
    </location>
</feature>
<dbReference type="Gene3D" id="1.25.40.10">
    <property type="entry name" value="Tetratricopeptide repeat domain"/>
    <property type="match status" value="3"/>
</dbReference>
<dbReference type="InterPro" id="IPR019734">
    <property type="entry name" value="TPR_rpt"/>
</dbReference>
<evidence type="ECO:0000256" key="2">
    <source>
        <dbReference type="ARBA" id="ARBA00023015"/>
    </source>
</evidence>
<feature type="domain" description="OmpR/PhoB-type" evidence="7">
    <location>
        <begin position="2"/>
        <end position="102"/>
    </location>
</feature>
<keyword evidence="3 6" id="KW-0238">DNA-binding</keyword>
<dbReference type="Pfam" id="PF13424">
    <property type="entry name" value="TPR_12"/>
    <property type="match status" value="2"/>
</dbReference>
<evidence type="ECO:0000256" key="5">
    <source>
        <dbReference type="PROSITE-ProRule" id="PRU00339"/>
    </source>
</evidence>
<organism evidence="8 9">
    <name type="scientific">Actinoplanes lobatus</name>
    <dbReference type="NCBI Taxonomy" id="113568"/>
    <lineage>
        <taxon>Bacteria</taxon>
        <taxon>Bacillati</taxon>
        <taxon>Actinomycetota</taxon>
        <taxon>Actinomycetes</taxon>
        <taxon>Micromonosporales</taxon>
        <taxon>Micromonosporaceae</taxon>
        <taxon>Actinoplanes</taxon>
    </lineage>
</organism>
<keyword evidence="5" id="KW-0802">TPR repeat</keyword>